<keyword evidence="2" id="KW-1185">Reference proteome</keyword>
<sequence>MVCRPGQTFRHMTNEAEVVAMTMMTMKAGVAALTMACALVVAAVPALAGDGFRLTSTDLADGRIGRDHVLSADYGFGCDGGNQSPQLSWQGAPSGTRSFVLTLHDPDAPTGIGWTHWVVANIPADAGSLPRGAAGDPAMLPDGALQTRTDFGAPGYGGPCPPEGSAHRYVFTLTALAVDHLPPVTADAMPALVGFLAGANALGTARLEARYGR</sequence>
<evidence type="ECO:0000313" key="2">
    <source>
        <dbReference type="Proteomes" id="UP000603352"/>
    </source>
</evidence>
<dbReference type="NCBIfam" id="TIGR00481">
    <property type="entry name" value="YbhB/YbcL family Raf kinase inhibitor-like protein"/>
    <property type="match status" value="1"/>
</dbReference>
<dbReference type="InterPro" id="IPR008914">
    <property type="entry name" value="PEBP"/>
</dbReference>
<dbReference type="InterPro" id="IPR005247">
    <property type="entry name" value="YbhB_YbcL/LppC-like"/>
</dbReference>
<organism evidence="1 2">
    <name type="scientific">Tistrella bauzanensis</name>
    <dbReference type="NCBI Taxonomy" id="657419"/>
    <lineage>
        <taxon>Bacteria</taxon>
        <taxon>Pseudomonadati</taxon>
        <taxon>Pseudomonadota</taxon>
        <taxon>Alphaproteobacteria</taxon>
        <taxon>Geminicoccales</taxon>
        <taxon>Geminicoccaceae</taxon>
        <taxon>Tistrella</taxon>
    </lineage>
</organism>
<keyword evidence="1" id="KW-0649">Protein kinase inhibitor</keyword>
<dbReference type="SUPFAM" id="SSF49777">
    <property type="entry name" value="PEBP-like"/>
    <property type="match status" value="1"/>
</dbReference>
<evidence type="ECO:0000313" key="1">
    <source>
        <dbReference type="EMBL" id="GGB50141.1"/>
    </source>
</evidence>
<protein>
    <submittedName>
        <fullName evidence="1">Kinase inhibitor</fullName>
    </submittedName>
</protein>
<accession>A0ABQ1ITI7</accession>
<dbReference type="Gene3D" id="3.90.280.10">
    <property type="entry name" value="PEBP-like"/>
    <property type="match status" value="1"/>
</dbReference>
<dbReference type="PANTHER" id="PTHR30289">
    <property type="entry name" value="UNCHARACTERIZED PROTEIN YBCL-RELATED"/>
    <property type="match status" value="1"/>
</dbReference>
<dbReference type="Proteomes" id="UP000603352">
    <property type="component" value="Unassembled WGS sequence"/>
</dbReference>
<dbReference type="InterPro" id="IPR036610">
    <property type="entry name" value="PEBP-like_sf"/>
</dbReference>
<comment type="caution">
    <text evidence="1">The sequence shown here is derived from an EMBL/GenBank/DDBJ whole genome shotgun (WGS) entry which is preliminary data.</text>
</comment>
<reference evidence="2" key="1">
    <citation type="journal article" date="2019" name="Int. J. Syst. Evol. Microbiol.">
        <title>The Global Catalogue of Microorganisms (GCM) 10K type strain sequencing project: providing services to taxonomists for standard genome sequencing and annotation.</title>
        <authorList>
            <consortium name="The Broad Institute Genomics Platform"/>
            <consortium name="The Broad Institute Genome Sequencing Center for Infectious Disease"/>
            <person name="Wu L."/>
            <person name="Ma J."/>
        </authorList>
    </citation>
    <scope>NUCLEOTIDE SEQUENCE [LARGE SCALE GENOMIC DNA]</scope>
    <source>
        <strain evidence="2">CGMCC 1.10188</strain>
    </source>
</reference>
<dbReference type="CDD" id="cd00865">
    <property type="entry name" value="PEBP_bact_arch"/>
    <property type="match status" value="1"/>
</dbReference>
<dbReference type="PANTHER" id="PTHR30289:SF1">
    <property type="entry name" value="PEBP (PHOSPHATIDYLETHANOLAMINE-BINDING PROTEIN) FAMILY PROTEIN"/>
    <property type="match status" value="1"/>
</dbReference>
<gene>
    <name evidence="1" type="ORF">GCM10011505_34030</name>
</gene>
<dbReference type="GO" id="GO:0004860">
    <property type="term" value="F:protein kinase inhibitor activity"/>
    <property type="evidence" value="ECO:0007669"/>
    <property type="project" value="UniProtKB-KW"/>
</dbReference>
<name>A0ABQ1ITI7_9PROT</name>
<dbReference type="EMBL" id="BMDZ01000044">
    <property type="protein sequence ID" value="GGB50141.1"/>
    <property type="molecule type" value="Genomic_DNA"/>
</dbReference>
<dbReference type="Pfam" id="PF01161">
    <property type="entry name" value="PBP"/>
    <property type="match status" value="1"/>
</dbReference>
<proteinExistence type="predicted"/>